<organism evidence="4 5">
    <name type="scientific">Drechmeria coniospora</name>
    <name type="common">Nematophagous fungus</name>
    <name type="synonym">Meria coniospora</name>
    <dbReference type="NCBI Taxonomy" id="98403"/>
    <lineage>
        <taxon>Eukaryota</taxon>
        <taxon>Fungi</taxon>
        <taxon>Dikarya</taxon>
        <taxon>Ascomycota</taxon>
        <taxon>Pezizomycotina</taxon>
        <taxon>Sordariomycetes</taxon>
        <taxon>Hypocreomycetidae</taxon>
        <taxon>Hypocreales</taxon>
        <taxon>Ophiocordycipitaceae</taxon>
        <taxon>Drechmeria</taxon>
    </lineage>
</organism>
<dbReference type="InterPro" id="IPR050542">
    <property type="entry name" value="Glycosyl_Hydrlase18_Chitinase"/>
</dbReference>
<dbReference type="AlphaFoldDB" id="A0A151GLJ6"/>
<dbReference type="InParanoid" id="A0A151GLJ6"/>
<feature type="compositionally biased region" description="Pro residues" evidence="1">
    <location>
        <begin position="365"/>
        <end position="389"/>
    </location>
</feature>
<dbReference type="STRING" id="98403.A0A151GLJ6"/>
<sequence>MLTLPSRIDGNMAFAVNGYWGQALSTDYSLRNFCDTGIKYASISFINLSPEHDPSGSGFPGLNVGPYCGAAVYNGNSKLLSDCQSLKTDIPYCQSKGVKVLLSIGGVWDSTNNNYAVSTEEKGIEFADFLYKAFGPCRDSCDGPRPFDPSSSEHVAIDGYDFDLEIPQVFDNSPYIAMANRLKSLDPSIFLSAAPQCPTSDQYFHMKELIQKAPLDALFIQFYNNPGCQYDSAGFNLREWGGIISASDKSKQAKVFVGLPSATTAAGSGYISPEQISELICQYKDLNNFGGISLWDLHRSVNIMSNGQTFLQQVLDSTNSGCGAALPTTPSTTSGQETEKRSSSPAPGSPAPETPAPGPNTESPAPNPAPESPAPNPAPESPAPNPAPEGPASNPVPEVPASSPAPGSPASGPAPGSPVPSMPAEPMTTDSATVERSMSTVPASWSNSTMSSRTQEPMMTKTIFGVEIETATECPPNVVKCPARGVPVTKTVALYTTVCPASLTDLPESIVINSTPAPAPVPSPAPSTASNTGLDNVNTCPPGVVGCNVGEPMAKEVKPPSSVEAPSPMVQEAPVPDCSGPDCADASMRPAANAPMRPAANAPTKPAPDAAIKAVIDAPTSTVADAPAKPAADCEGPNCRSGVAKPSVRPGRISPGASTVPSTVSGSPFVAGASTLAMGLTGLMAIFAVQVVVL</sequence>
<feature type="compositionally biased region" description="Low complexity" evidence="1">
    <location>
        <begin position="390"/>
        <end position="414"/>
    </location>
</feature>
<dbReference type="Pfam" id="PF00704">
    <property type="entry name" value="Glyco_hydro_18"/>
    <property type="match status" value="1"/>
</dbReference>
<protein>
    <recommendedName>
        <fullName evidence="3">GH18 domain-containing protein</fullName>
    </recommendedName>
</protein>
<dbReference type="PRINTS" id="PR01217">
    <property type="entry name" value="PRICHEXTENSN"/>
</dbReference>
<dbReference type="Proteomes" id="UP000076580">
    <property type="component" value="Chromosome 02"/>
</dbReference>
<reference evidence="4 5" key="1">
    <citation type="journal article" date="2016" name="Sci. Rep.">
        <title>Insights into Adaptations to a Near-Obligate Nematode Endoparasitic Lifestyle from the Finished Genome of Drechmeria coniospora.</title>
        <authorList>
            <person name="Zhang L."/>
            <person name="Zhou Z."/>
            <person name="Guo Q."/>
            <person name="Fokkens L."/>
            <person name="Miskei M."/>
            <person name="Pocsi I."/>
            <person name="Zhang W."/>
            <person name="Chen M."/>
            <person name="Wang L."/>
            <person name="Sun Y."/>
            <person name="Donzelli B.G."/>
            <person name="Gibson D.M."/>
            <person name="Nelson D.R."/>
            <person name="Luo J.G."/>
            <person name="Rep M."/>
            <person name="Liu H."/>
            <person name="Yang S."/>
            <person name="Wang J."/>
            <person name="Krasnoff S.B."/>
            <person name="Xu Y."/>
            <person name="Molnar I."/>
            <person name="Lin M."/>
        </authorList>
    </citation>
    <scope>NUCLEOTIDE SEQUENCE [LARGE SCALE GENOMIC DNA]</scope>
    <source>
        <strain evidence="4 5">ARSEF 6962</strain>
    </source>
</reference>
<dbReference type="RefSeq" id="XP_040657253.1">
    <property type="nucleotide sequence ID" value="XM_040802220.1"/>
</dbReference>
<dbReference type="Gene3D" id="3.20.20.80">
    <property type="entry name" value="Glycosidases"/>
    <property type="match status" value="1"/>
</dbReference>
<proteinExistence type="predicted"/>
<gene>
    <name evidence="4" type="ORF">DCS_04914</name>
</gene>
<keyword evidence="2" id="KW-0812">Transmembrane</keyword>
<dbReference type="GO" id="GO:0005975">
    <property type="term" value="P:carbohydrate metabolic process"/>
    <property type="evidence" value="ECO:0007669"/>
    <property type="project" value="InterPro"/>
</dbReference>
<dbReference type="InterPro" id="IPR001223">
    <property type="entry name" value="Glyco_hydro18_cat"/>
</dbReference>
<evidence type="ECO:0000256" key="1">
    <source>
        <dbReference type="SAM" id="MobiDB-lite"/>
    </source>
</evidence>
<evidence type="ECO:0000313" key="5">
    <source>
        <dbReference type="Proteomes" id="UP000076580"/>
    </source>
</evidence>
<dbReference type="GeneID" id="63717557"/>
<dbReference type="PANTHER" id="PTHR45708:SF47">
    <property type="entry name" value="ENDOCHITINASE A"/>
    <property type="match status" value="1"/>
</dbReference>
<feature type="compositionally biased region" description="Pro residues" evidence="1">
    <location>
        <begin position="347"/>
        <end position="358"/>
    </location>
</feature>
<dbReference type="PANTHER" id="PTHR45708">
    <property type="entry name" value="ENDOCHITINASE"/>
    <property type="match status" value="1"/>
</dbReference>
<keyword evidence="2" id="KW-1133">Transmembrane helix</keyword>
<keyword evidence="5" id="KW-1185">Reference proteome</keyword>
<evidence type="ECO:0000256" key="2">
    <source>
        <dbReference type="SAM" id="Phobius"/>
    </source>
</evidence>
<evidence type="ECO:0000259" key="3">
    <source>
        <dbReference type="PROSITE" id="PS51910"/>
    </source>
</evidence>
<feature type="domain" description="GH18" evidence="3">
    <location>
        <begin position="14"/>
        <end position="311"/>
    </location>
</feature>
<feature type="compositionally biased region" description="Polar residues" evidence="1">
    <location>
        <begin position="428"/>
        <end position="457"/>
    </location>
</feature>
<dbReference type="EMBL" id="LAYC01000002">
    <property type="protein sequence ID" value="KYK57901.1"/>
    <property type="molecule type" value="Genomic_DNA"/>
</dbReference>
<feature type="region of interest" description="Disordered" evidence="1">
    <location>
        <begin position="642"/>
        <end position="664"/>
    </location>
</feature>
<comment type="caution">
    <text evidence="4">The sequence shown here is derived from an EMBL/GenBank/DDBJ whole genome shotgun (WGS) entry which is preliminary data.</text>
</comment>
<feature type="transmembrane region" description="Helical" evidence="2">
    <location>
        <begin position="669"/>
        <end position="693"/>
    </location>
</feature>
<dbReference type="SUPFAM" id="SSF51445">
    <property type="entry name" value="(Trans)glycosidases"/>
    <property type="match status" value="1"/>
</dbReference>
<feature type="region of interest" description="Disordered" evidence="1">
    <location>
        <begin position="321"/>
        <end position="458"/>
    </location>
</feature>
<dbReference type="GO" id="GO:0004568">
    <property type="term" value="F:chitinase activity"/>
    <property type="evidence" value="ECO:0007669"/>
    <property type="project" value="TreeGrafter"/>
</dbReference>
<name>A0A151GLJ6_DRECN</name>
<keyword evidence="2" id="KW-0472">Membrane</keyword>
<dbReference type="PROSITE" id="PS51910">
    <property type="entry name" value="GH18_2"/>
    <property type="match status" value="1"/>
</dbReference>
<dbReference type="InterPro" id="IPR017853">
    <property type="entry name" value="GH"/>
</dbReference>
<accession>A0A151GLJ6</accession>
<evidence type="ECO:0000313" key="4">
    <source>
        <dbReference type="EMBL" id="KYK57901.1"/>
    </source>
</evidence>
<dbReference type="GO" id="GO:0005576">
    <property type="term" value="C:extracellular region"/>
    <property type="evidence" value="ECO:0007669"/>
    <property type="project" value="TreeGrafter"/>
</dbReference>
<feature type="region of interest" description="Disordered" evidence="1">
    <location>
        <begin position="555"/>
        <end position="578"/>
    </location>
</feature>